<keyword evidence="2" id="KW-1185">Reference proteome</keyword>
<proteinExistence type="predicted"/>
<sequence length="190" mass="20936">MIPRRLLVRNPLALTCPPVASCQPVPSCLHNTGIILPQQLHSEDTESSMVQLQAYTISNSKHASTSRKPAIATLQRTAGKPTAGEFGEKSSAARWENDSTALGGSFVQHRNQQLVNRISRQKPEQENRQNTSCVGMTGKTTQTKYFLITSQPEETGSSRLQGTGKPQLGIKPERGLNWMYKNTYAVQINT</sequence>
<evidence type="ECO:0000313" key="2">
    <source>
        <dbReference type="Proteomes" id="UP000319801"/>
    </source>
</evidence>
<accession>A0A556UZY9</accession>
<reference evidence="1 2" key="1">
    <citation type="journal article" date="2019" name="Genome Biol. Evol.">
        <title>Whole-Genome Sequencing of the Giant Devil Catfish, Bagarius yarrelli.</title>
        <authorList>
            <person name="Jiang W."/>
            <person name="Lv Y."/>
            <person name="Cheng L."/>
            <person name="Yang K."/>
            <person name="Chao B."/>
            <person name="Wang X."/>
            <person name="Li Y."/>
            <person name="Pan X."/>
            <person name="You X."/>
            <person name="Zhang Y."/>
            <person name="Yang J."/>
            <person name="Li J."/>
            <person name="Zhang X."/>
            <person name="Liu S."/>
            <person name="Sun C."/>
            <person name="Yang J."/>
            <person name="Shi Q."/>
        </authorList>
    </citation>
    <scope>NUCLEOTIDE SEQUENCE [LARGE SCALE GENOMIC DNA]</scope>
    <source>
        <strain evidence="1">JWS20170419001</strain>
        <tissue evidence="1">Muscle</tissue>
    </source>
</reference>
<evidence type="ECO:0000313" key="1">
    <source>
        <dbReference type="EMBL" id="TSQ46641.1"/>
    </source>
</evidence>
<dbReference type="Proteomes" id="UP000319801">
    <property type="component" value="Unassembled WGS sequence"/>
</dbReference>
<dbReference type="AlphaFoldDB" id="A0A556UZY9"/>
<organism evidence="1 2">
    <name type="scientific">Bagarius yarrelli</name>
    <name type="common">Goonch</name>
    <name type="synonym">Bagrus yarrelli</name>
    <dbReference type="NCBI Taxonomy" id="175774"/>
    <lineage>
        <taxon>Eukaryota</taxon>
        <taxon>Metazoa</taxon>
        <taxon>Chordata</taxon>
        <taxon>Craniata</taxon>
        <taxon>Vertebrata</taxon>
        <taxon>Euteleostomi</taxon>
        <taxon>Actinopterygii</taxon>
        <taxon>Neopterygii</taxon>
        <taxon>Teleostei</taxon>
        <taxon>Ostariophysi</taxon>
        <taxon>Siluriformes</taxon>
        <taxon>Sisoridae</taxon>
        <taxon>Sisorinae</taxon>
        <taxon>Bagarius</taxon>
    </lineage>
</organism>
<comment type="caution">
    <text evidence="1">The sequence shown here is derived from an EMBL/GenBank/DDBJ whole genome shotgun (WGS) entry which is preliminary data.</text>
</comment>
<name>A0A556UZY9_BAGYA</name>
<dbReference type="EMBL" id="VCAZ01000085">
    <property type="protein sequence ID" value="TSQ46641.1"/>
    <property type="molecule type" value="Genomic_DNA"/>
</dbReference>
<protein>
    <submittedName>
        <fullName evidence="1">Uncharacterized protein</fullName>
    </submittedName>
</protein>
<gene>
    <name evidence="1" type="ORF">Baya_11351</name>
</gene>